<evidence type="ECO:0000259" key="5">
    <source>
        <dbReference type="Pfam" id="PF13614"/>
    </source>
</evidence>
<evidence type="ECO:0000313" key="7">
    <source>
        <dbReference type="Proteomes" id="UP000823960"/>
    </source>
</evidence>
<comment type="catalytic activity">
    <reaction evidence="2">
        <text>ATP + H2O = ADP + phosphate + H(+)</text>
        <dbReference type="Rhea" id="RHEA:13065"/>
        <dbReference type="ChEBI" id="CHEBI:15377"/>
        <dbReference type="ChEBI" id="CHEBI:15378"/>
        <dbReference type="ChEBI" id="CHEBI:30616"/>
        <dbReference type="ChEBI" id="CHEBI:43474"/>
        <dbReference type="ChEBI" id="CHEBI:456216"/>
    </reaction>
</comment>
<dbReference type="PANTHER" id="PTHR13696">
    <property type="entry name" value="P-LOOP CONTAINING NUCLEOSIDE TRIPHOSPHATE HYDROLASE"/>
    <property type="match status" value="1"/>
</dbReference>
<evidence type="ECO:0000256" key="3">
    <source>
        <dbReference type="ARBA" id="ARBA00062323"/>
    </source>
</evidence>
<dbReference type="CDD" id="cd02042">
    <property type="entry name" value="ParAB_family"/>
    <property type="match status" value="1"/>
</dbReference>
<feature type="domain" description="AAA" evidence="5">
    <location>
        <begin position="3"/>
        <end position="176"/>
    </location>
</feature>
<evidence type="ECO:0000256" key="4">
    <source>
        <dbReference type="ARBA" id="ARBA00071824"/>
    </source>
</evidence>
<accession>A0A9D1NR37</accession>
<evidence type="ECO:0000256" key="1">
    <source>
        <dbReference type="ARBA" id="ARBA00006976"/>
    </source>
</evidence>
<gene>
    <name evidence="6" type="ORF">IAD28_03560</name>
</gene>
<proteinExistence type="inferred from homology"/>
<comment type="caution">
    <text evidence="6">The sequence shown here is derived from an EMBL/GenBank/DDBJ whole genome shotgun (WGS) entry which is preliminary data.</text>
</comment>
<dbReference type="Gene3D" id="3.40.50.300">
    <property type="entry name" value="P-loop containing nucleotide triphosphate hydrolases"/>
    <property type="match status" value="1"/>
</dbReference>
<name>A0A9D1NR37_9FIRM</name>
<dbReference type="FunFam" id="3.40.50.300:FF:000285">
    <property type="entry name" value="Sporulation initiation inhibitor Soj"/>
    <property type="match status" value="1"/>
</dbReference>
<reference evidence="6" key="2">
    <citation type="journal article" date="2021" name="PeerJ">
        <title>Extensive microbial diversity within the chicken gut microbiome revealed by metagenomics and culture.</title>
        <authorList>
            <person name="Gilroy R."/>
            <person name="Ravi A."/>
            <person name="Getino M."/>
            <person name="Pursley I."/>
            <person name="Horton D.L."/>
            <person name="Alikhan N.F."/>
            <person name="Baker D."/>
            <person name="Gharbi K."/>
            <person name="Hall N."/>
            <person name="Watson M."/>
            <person name="Adriaenssens E.M."/>
            <person name="Foster-Nyarko E."/>
            <person name="Jarju S."/>
            <person name="Secka A."/>
            <person name="Antonio M."/>
            <person name="Oren A."/>
            <person name="Chaudhuri R.R."/>
            <person name="La Ragione R."/>
            <person name="Hildebrand F."/>
            <person name="Pallen M.J."/>
        </authorList>
    </citation>
    <scope>NUCLEOTIDE SEQUENCE</scope>
    <source>
        <strain evidence="6">1370</strain>
    </source>
</reference>
<sequence length="264" mass="28695">MGKIIAVSNQKGGVGKSTTVVNLGAALGGKGKRVLVVDIDAQGNTTTGLGVRKRTIKNTVYEVLIGACRAGEAVVPTAYKGVSLISSAQKLAGADVELASVENRLSRLKMQLLTIKDMFDYILIDTPPSLSLITLNALVACNSVLIPIQCEFYSLEGLVQLSDTIKRIKDGYNPAMYVEGILFTMYMGRYNLTSQVVAEVKKYFSKEVYTTVIPRNVALSEAPSHGKPIMYYDRSSKGAEAYESFCIEFLERSRQRKKSQSAAG</sequence>
<evidence type="ECO:0000313" key="6">
    <source>
        <dbReference type="EMBL" id="HIV10758.1"/>
    </source>
</evidence>
<dbReference type="PANTHER" id="PTHR13696:SF52">
    <property type="entry name" value="PARA FAMILY PROTEIN CT_582"/>
    <property type="match status" value="1"/>
</dbReference>
<comment type="subunit">
    <text evidence="3">Dimerizes in the presence of ATP but not ADP; ATP-binding is required for double-stranded (ds)DNA-binding. Interacts with DnaA.</text>
</comment>
<reference evidence="6" key="1">
    <citation type="submission" date="2020-10" db="EMBL/GenBank/DDBJ databases">
        <authorList>
            <person name="Gilroy R."/>
        </authorList>
    </citation>
    <scope>NUCLEOTIDE SEQUENCE</scope>
    <source>
        <strain evidence="6">1370</strain>
    </source>
</reference>
<dbReference type="InterPro" id="IPR025669">
    <property type="entry name" value="AAA_dom"/>
</dbReference>
<dbReference type="InterPro" id="IPR027417">
    <property type="entry name" value="P-loop_NTPase"/>
</dbReference>
<protein>
    <recommendedName>
        <fullName evidence="4">Sporulation initiation inhibitor protein Soj</fullName>
    </recommendedName>
</protein>
<dbReference type="EMBL" id="DVOL01000045">
    <property type="protein sequence ID" value="HIV10758.1"/>
    <property type="molecule type" value="Genomic_DNA"/>
</dbReference>
<dbReference type="SUPFAM" id="SSF52540">
    <property type="entry name" value="P-loop containing nucleoside triphosphate hydrolases"/>
    <property type="match status" value="1"/>
</dbReference>
<comment type="similarity">
    <text evidence="1">Belongs to the ParA family.</text>
</comment>
<dbReference type="PIRSF" id="PIRSF009320">
    <property type="entry name" value="Nuc_binding_HP_1000"/>
    <property type="match status" value="1"/>
</dbReference>
<evidence type="ECO:0000256" key="2">
    <source>
        <dbReference type="ARBA" id="ARBA00049360"/>
    </source>
</evidence>
<dbReference type="InterPro" id="IPR050678">
    <property type="entry name" value="DNA_Partitioning_ATPase"/>
</dbReference>
<dbReference type="AlphaFoldDB" id="A0A9D1NR37"/>
<organism evidence="6 7">
    <name type="scientific">Candidatus Faeciplasma avium</name>
    <dbReference type="NCBI Taxonomy" id="2840798"/>
    <lineage>
        <taxon>Bacteria</taxon>
        <taxon>Bacillati</taxon>
        <taxon>Bacillota</taxon>
        <taxon>Clostridia</taxon>
        <taxon>Eubacteriales</taxon>
        <taxon>Oscillospiraceae</taxon>
        <taxon>Oscillospiraceae incertae sedis</taxon>
        <taxon>Candidatus Faeciplasma</taxon>
    </lineage>
</organism>
<dbReference type="Pfam" id="PF13614">
    <property type="entry name" value="AAA_31"/>
    <property type="match status" value="1"/>
</dbReference>
<dbReference type="Proteomes" id="UP000823960">
    <property type="component" value="Unassembled WGS sequence"/>
</dbReference>